<dbReference type="InterPro" id="IPR052534">
    <property type="entry name" value="Extracell_DNA_Util/SecSys_Comp"/>
</dbReference>
<keyword evidence="2" id="KW-0472">Membrane</keyword>
<reference evidence="3 4" key="1">
    <citation type="submission" date="2020-08" db="EMBL/GenBank/DDBJ databases">
        <title>Novel species isolated from subtropical streams in China.</title>
        <authorList>
            <person name="Lu H."/>
        </authorList>
    </citation>
    <scope>NUCLEOTIDE SEQUENCE [LARGE SCALE GENOMIC DNA]</scope>
    <source>
        <strain evidence="3 4">CY18W</strain>
    </source>
</reference>
<proteinExistence type="predicted"/>
<sequence>MIKINLLPHREEKRKQLKNDFYSLLLLSAIIGGLIVVVVSTYFGRLQTAQAERNEFIKKENLKLDEKIAEIATLRQEIDALKARQQAVEDLQGDRNQPVFLMDELVKFTPEGVYLRTLKQDGQRILLTGYAQSQDRVAEYIRDLGGRSDWMFKPELVGIHSTGIGTGRDAKKVFDFTINVGIKRPREREEAAASQAAESGTKAK</sequence>
<keyword evidence="1" id="KW-0175">Coiled coil</keyword>
<dbReference type="PANTHER" id="PTHR40278:SF2">
    <property type="entry name" value="TYPE IV PILUS INNER MEMBRANE COMPONENT PILN"/>
    <property type="match status" value="1"/>
</dbReference>
<dbReference type="Proteomes" id="UP000650424">
    <property type="component" value="Unassembled WGS sequence"/>
</dbReference>
<evidence type="ECO:0000256" key="1">
    <source>
        <dbReference type="SAM" id="Coils"/>
    </source>
</evidence>
<dbReference type="PANTHER" id="PTHR40278">
    <property type="entry name" value="DNA UTILIZATION PROTEIN HOFN"/>
    <property type="match status" value="1"/>
</dbReference>
<evidence type="ECO:0000313" key="3">
    <source>
        <dbReference type="EMBL" id="MBC3920695.1"/>
    </source>
</evidence>
<dbReference type="InterPro" id="IPR007813">
    <property type="entry name" value="PilN"/>
</dbReference>
<dbReference type="Pfam" id="PF05137">
    <property type="entry name" value="PilN"/>
    <property type="match status" value="1"/>
</dbReference>
<dbReference type="RefSeq" id="WP_186950456.1">
    <property type="nucleotide sequence ID" value="NZ_JACOGF010000018.1"/>
</dbReference>
<name>A0ABR6ZXW0_9BURK</name>
<gene>
    <name evidence="3" type="ORF">H8L32_24735</name>
</gene>
<evidence type="ECO:0000313" key="4">
    <source>
        <dbReference type="Proteomes" id="UP000650424"/>
    </source>
</evidence>
<keyword evidence="2" id="KW-1133">Transmembrane helix</keyword>
<dbReference type="EMBL" id="JACOGF010000018">
    <property type="protein sequence ID" value="MBC3920695.1"/>
    <property type="molecule type" value="Genomic_DNA"/>
</dbReference>
<keyword evidence="2" id="KW-0812">Transmembrane</keyword>
<keyword evidence="4" id="KW-1185">Reference proteome</keyword>
<organism evidence="3 4">
    <name type="scientific">Undibacterium hunanense</name>
    <dbReference type="NCBI Taxonomy" id="2762292"/>
    <lineage>
        <taxon>Bacteria</taxon>
        <taxon>Pseudomonadati</taxon>
        <taxon>Pseudomonadota</taxon>
        <taxon>Betaproteobacteria</taxon>
        <taxon>Burkholderiales</taxon>
        <taxon>Oxalobacteraceae</taxon>
        <taxon>Undibacterium</taxon>
    </lineage>
</organism>
<evidence type="ECO:0000256" key="2">
    <source>
        <dbReference type="SAM" id="Phobius"/>
    </source>
</evidence>
<protein>
    <submittedName>
        <fullName evidence="3">PilN domain-containing protein</fullName>
    </submittedName>
</protein>
<accession>A0ABR6ZXW0</accession>
<feature type="transmembrane region" description="Helical" evidence="2">
    <location>
        <begin position="21"/>
        <end position="43"/>
    </location>
</feature>
<comment type="caution">
    <text evidence="3">The sequence shown here is derived from an EMBL/GenBank/DDBJ whole genome shotgun (WGS) entry which is preliminary data.</text>
</comment>
<feature type="coiled-coil region" evidence="1">
    <location>
        <begin position="57"/>
        <end position="91"/>
    </location>
</feature>